<evidence type="ECO:0000256" key="1">
    <source>
        <dbReference type="ARBA" id="ARBA00004141"/>
    </source>
</evidence>
<evidence type="ECO:0000256" key="6">
    <source>
        <dbReference type="SAM" id="Phobius"/>
    </source>
</evidence>
<feature type="transmembrane region" description="Helical" evidence="6">
    <location>
        <begin position="204"/>
        <end position="228"/>
    </location>
</feature>
<evidence type="ECO:0000313" key="9">
    <source>
        <dbReference type="Proteomes" id="UP000039370"/>
    </source>
</evidence>
<name>A0A0B7I3N8_9FLAO</name>
<comment type="subcellular location">
    <subcellularLocation>
        <location evidence="1">Membrane</location>
        <topology evidence="1">Multi-pass membrane protein</topology>
    </subcellularLocation>
</comment>
<feature type="transmembrane region" description="Helical" evidence="6">
    <location>
        <begin position="57"/>
        <end position="77"/>
    </location>
</feature>
<feature type="transmembrane region" description="Helical" evidence="6">
    <location>
        <begin position="173"/>
        <end position="192"/>
    </location>
</feature>
<accession>A0A0B7I3N8</accession>
<dbReference type="AlphaFoldDB" id="A0A0B7I3N8"/>
<dbReference type="PANTHER" id="PTHR10283">
    <property type="entry name" value="SOLUTE CARRIER FAMILY 13 MEMBER"/>
    <property type="match status" value="1"/>
</dbReference>
<keyword evidence="4 6" id="KW-1133">Transmembrane helix</keyword>
<keyword evidence="5 6" id="KW-0472">Membrane</keyword>
<feature type="transmembrane region" description="Helical" evidence="6">
    <location>
        <begin position="13"/>
        <end position="45"/>
    </location>
</feature>
<organism evidence="8 9">
    <name type="scientific">Capnocytophaga canimorsus</name>
    <dbReference type="NCBI Taxonomy" id="28188"/>
    <lineage>
        <taxon>Bacteria</taxon>
        <taxon>Pseudomonadati</taxon>
        <taxon>Bacteroidota</taxon>
        <taxon>Flavobacteriia</taxon>
        <taxon>Flavobacteriales</taxon>
        <taxon>Flavobacteriaceae</taxon>
        <taxon>Capnocytophaga</taxon>
    </lineage>
</organism>
<keyword evidence="3 6" id="KW-0812">Transmembrane</keyword>
<gene>
    <name evidence="8" type="ORF">CCAN11_1010002</name>
</gene>
<protein>
    <recommendedName>
        <fullName evidence="7">Citrate transporter-like domain-containing protein</fullName>
    </recommendedName>
</protein>
<keyword evidence="2" id="KW-0813">Transport</keyword>
<feature type="transmembrane region" description="Helical" evidence="6">
    <location>
        <begin position="97"/>
        <end position="116"/>
    </location>
</feature>
<feature type="transmembrane region" description="Helical" evidence="6">
    <location>
        <begin position="149"/>
        <end position="167"/>
    </location>
</feature>
<reference evidence="9" key="1">
    <citation type="submission" date="2015-01" db="EMBL/GenBank/DDBJ databases">
        <authorList>
            <person name="MANFREDI Pablo"/>
        </authorList>
    </citation>
    <scope>NUCLEOTIDE SEQUENCE [LARGE SCALE GENOMIC DNA]</scope>
    <source>
        <strain evidence="9">Cc11</strain>
    </source>
</reference>
<dbReference type="GO" id="GO:0005315">
    <property type="term" value="F:phosphate transmembrane transporter activity"/>
    <property type="evidence" value="ECO:0007669"/>
    <property type="project" value="TreeGrafter"/>
</dbReference>
<dbReference type="GO" id="GO:0005886">
    <property type="term" value="C:plasma membrane"/>
    <property type="evidence" value="ECO:0007669"/>
    <property type="project" value="TreeGrafter"/>
</dbReference>
<sequence>MSISKFGTAPEKILLGLMLTTAVFSMIMSNTATTAMMVASVAPFLKTLPKESDLSKGILIGIAAAASIGGMGTLIGSPPNAIAVDALADEGIGFLEWMYVGMPVSIILTFVTWYFLKRKYVKTNTPIEVQLEETPTEEEKKEDPRILKMKKNVVLSVLCVTLILWLTEKLHNVPASIISLIPIMLLTMLGVVKGNDVRRLPWDTLMLVAGGLALGMAIKETGLAQHYVDKLQQIHLKFFNVFGVFSFWPLLNRVLLSNVMSNTATATILIPIAIILTYQNPCSTPYCDWVKRLNGFIFAYFNTSECHCIQYRIFATKGFPLCWTYRRVIRSSFNLCPNDARFYGNFIKTNKFNNTRK</sequence>
<dbReference type="Pfam" id="PF03600">
    <property type="entry name" value="CitMHS"/>
    <property type="match status" value="1"/>
</dbReference>
<feature type="transmembrane region" description="Helical" evidence="6">
    <location>
        <begin position="234"/>
        <end position="252"/>
    </location>
</feature>
<evidence type="ECO:0000259" key="7">
    <source>
        <dbReference type="Pfam" id="PF03600"/>
    </source>
</evidence>
<dbReference type="Proteomes" id="UP000039370">
    <property type="component" value="Unassembled WGS sequence"/>
</dbReference>
<evidence type="ECO:0000256" key="4">
    <source>
        <dbReference type="ARBA" id="ARBA00022989"/>
    </source>
</evidence>
<evidence type="ECO:0000313" key="8">
    <source>
        <dbReference type="EMBL" id="CEN46260.1"/>
    </source>
</evidence>
<evidence type="ECO:0000256" key="5">
    <source>
        <dbReference type="ARBA" id="ARBA00023136"/>
    </source>
</evidence>
<proteinExistence type="predicted"/>
<evidence type="ECO:0000256" key="3">
    <source>
        <dbReference type="ARBA" id="ARBA00022692"/>
    </source>
</evidence>
<dbReference type="EMBL" id="CDOK01000004">
    <property type="protein sequence ID" value="CEN46260.1"/>
    <property type="molecule type" value="Genomic_DNA"/>
</dbReference>
<feature type="domain" description="Citrate transporter-like" evidence="7">
    <location>
        <begin position="3"/>
        <end position="276"/>
    </location>
</feature>
<dbReference type="PANTHER" id="PTHR10283:SF92">
    <property type="entry name" value="LOW-AFFINITY PHOSPHATE TRANSPORTER PHO91"/>
    <property type="match status" value="1"/>
</dbReference>
<evidence type="ECO:0000256" key="2">
    <source>
        <dbReference type="ARBA" id="ARBA00022448"/>
    </source>
</evidence>
<dbReference type="InterPro" id="IPR004680">
    <property type="entry name" value="Cit_transptr-like_dom"/>
</dbReference>